<dbReference type="PANTHER" id="PTHR12763:SF28">
    <property type="entry name" value="GEO10507P1-RELATED"/>
    <property type="match status" value="1"/>
</dbReference>
<dbReference type="OrthoDB" id="9811070at2"/>
<dbReference type="Gene3D" id="1.10.287.110">
    <property type="entry name" value="DnaJ domain"/>
    <property type="match status" value="1"/>
</dbReference>
<dbReference type="CDD" id="cd06257">
    <property type="entry name" value="DnaJ"/>
    <property type="match status" value="1"/>
</dbReference>
<name>A0A369W609_9HYPH</name>
<evidence type="ECO:0000256" key="5">
    <source>
        <dbReference type="ARBA" id="ARBA00038105"/>
    </source>
</evidence>
<dbReference type="PROSITE" id="PS50076">
    <property type="entry name" value="DNAJ_2"/>
    <property type="match status" value="1"/>
</dbReference>
<sequence length="243" mass="26034">MIWWLAAGAAAGFGLYLLALFMSGEIRKLVRMLRWVVGGGMVAGALFLALRGQMMLASLLGAGGLGVLMRARLGPIDFGAGMSSPHNSSTVRSRFFAMRLEHETGQVEGGVLAGRFKGRDLAELSAEECWELYNEVAEDPDSLALYRSWLDVNRAGWQDYFTAQFGMEAEDDEPSQQSGGAAVGSVAEAYEVLGLKPGASREAIRAAHRALMKKVHPDAGGSAFLAARINQAKDLLLRQAGGQ</sequence>
<evidence type="ECO:0000313" key="8">
    <source>
        <dbReference type="EMBL" id="RDE09988.1"/>
    </source>
</evidence>
<evidence type="ECO:0000256" key="6">
    <source>
        <dbReference type="SAM" id="Phobius"/>
    </source>
</evidence>
<dbReference type="SUPFAM" id="SSF46565">
    <property type="entry name" value="Chaperone J-domain"/>
    <property type="match status" value="1"/>
</dbReference>
<gene>
    <name evidence="8" type="ORF">DVH29_03390</name>
</gene>
<dbReference type="PANTHER" id="PTHR12763">
    <property type="match status" value="1"/>
</dbReference>
<comment type="caution">
    <text evidence="8">The sequence shown here is derived from an EMBL/GenBank/DDBJ whole genome shotgun (WGS) entry which is preliminary data.</text>
</comment>
<dbReference type="InterPro" id="IPR001623">
    <property type="entry name" value="DnaJ_domain"/>
</dbReference>
<feature type="domain" description="J" evidence="7">
    <location>
        <begin position="188"/>
        <end position="243"/>
    </location>
</feature>
<dbReference type="AlphaFoldDB" id="A0A369W609"/>
<evidence type="ECO:0000256" key="3">
    <source>
        <dbReference type="ARBA" id="ARBA00022989"/>
    </source>
</evidence>
<dbReference type="EMBL" id="QQNH01000003">
    <property type="protein sequence ID" value="RDE09988.1"/>
    <property type="molecule type" value="Genomic_DNA"/>
</dbReference>
<evidence type="ECO:0000256" key="1">
    <source>
        <dbReference type="ARBA" id="ARBA00004167"/>
    </source>
</evidence>
<dbReference type="RefSeq" id="WP_114644755.1">
    <property type="nucleotide sequence ID" value="NZ_QQNH01000003.1"/>
</dbReference>
<keyword evidence="9" id="KW-1185">Reference proteome</keyword>
<feature type="transmembrane region" description="Helical" evidence="6">
    <location>
        <begin position="33"/>
        <end position="50"/>
    </location>
</feature>
<accession>A0A369W609</accession>
<protein>
    <submittedName>
        <fullName evidence="8">Molecular chaperone DnaJ</fullName>
    </submittedName>
</protein>
<dbReference type="Pfam" id="PF00226">
    <property type="entry name" value="DnaJ"/>
    <property type="match status" value="1"/>
</dbReference>
<comment type="similarity">
    <text evidence="5">Belongs to the TIM14 family.</text>
</comment>
<organism evidence="8 9">
    <name type="scientific">Pelagibacterium lacus</name>
    <dbReference type="NCBI Taxonomy" id="2282655"/>
    <lineage>
        <taxon>Bacteria</taxon>
        <taxon>Pseudomonadati</taxon>
        <taxon>Pseudomonadota</taxon>
        <taxon>Alphaproteobacteria</taxon>
        <taxon>Hyphomicrobiales</taxon>
        <taxon>Devosiaceae</taxon>
        <taxon>Pelagibacterium</taxon>
    </lineage>
</organism>
<keyword evidence="2 6" id="KW-0812">Transmembrane</keyword>
<dbReference type="InterPro" id="IPR036869">
    <property type="entry name" value="J_dom_sf"/>
</dbReference>
<evidence type="ECO:0000256" key="2">
    <source>
        <dbReference type="ARBA" id="ARBA00022692"/>
    </source>
</evidence>
<dbReference type="GO" id="GO:0016020">
    <property type="term" value="C:membrane"/>
    <property type="evidence" value="ECO:0007669"/>
    <property type="project" value="UniProtKB-SubCell"/>
</dbReference>
<evidence type="ECO:0000313" key="9">
    <source>
        <dbReference type="Proteomes" id="UP000253759"/>
    </source>
</evidence>
<reference evidence="9" key="1">
    <citation type="submission" date="2018-07" db="EMBL/GenBank/DDBJ databases">
        <authorList>
            <person name="Liu B.-T."/>
            <person name="Du Z."/>
        </authorList>
    </citation>
    <scope>NUCLEOTIDE SEQUENCE [LARGE SCALE GENOMIC DNA]</scope>
    <source>
        <strain evidence="9">XYN52</strain>
    </source>
</reference>
<comment type="subcellular location">
    <subcellularLocation>
        <location evidence="1">Membrane</location>
        <topology evidence="1">Single-pass membrane protein</topology>
    </subcellularLocation>
</comment>
<keyword evidence="4 6" id="KW-0472">Membrane</keyword>
<dbReference type="Proteomes" id="UP000253759">
    <property type="component" value="Unassembled WGS sequence"/>
</dbReference>
<evidence type="ECO:0000256" key="4">
    <source>
        <dbReference type="ARBA" id="ARBA00023136"/>
    </source>
</evidence>
<dbReference type="SMART" id="SM00271">
    <property type="entry name" value="DnaJ"/>
    <property type="match status" value="1"/>
</dbReference>
<proteinExistence type="inferred from homology"/>
<keyword evidence="3 6" id="KW-1133">Transmembrane helix</keyword>
<evidence type="ECO:0000259" key="7">
    <source>
        <dbReference type="PROSITE" id="PS50076"/>
    </source>
</evidence>